<dbReference type="PRINTS" id="PR00146">
    <property type="entry name" value="DHPICSNTHASE"/>
</dbReference>
<dbReference type="PIRSF" id="PIRSF001365">
    <property type="entry name" value="DHDPS"/>
    <property type="match status" value="1"/>
</dbReference>
<dbReference type="GO" id="GO:0008840">
    <property type="term" value="F:4-hydroxy-tetrahydrodipicolinate synthase activity"/>
    <property type="evidence" value="ECO:0007669"/>
    <property type="project" value="UniProtKB-EC"/>
</dbReference>
<dbReference type="Proteomes" id="UP001549749">
    <property type="component" value="Unassembled WGS sequence"/>
</dbReference>
<accession>A0ABV2T532</accession>
<dbReference type="EC" id="4.3.3.7" evidence="3"/>
<sequence length="309" mass="34182">MGSKNKEEQFQGVWPAMFTPVNEAGTLNTTELEKLIELLVKEQVDGLYLLGSTGQGFLFSEAQRMHVTEATLEIVNKRLPVMVQVGALNTDESVRLAKHAAQKGADGISAVGPIYYGASEKMAIQHYSRIALATDLPFFPYQIGKVTAGNEELIKVLLEIPNVYGMKLTTQNLLEISSIHLRAGNNWKLFSGADELLCHAALCGTAGAIGTTYNLIGSTCKYIRRSFLDGQVMEASTFMLELQHLIEQILPVVWSFFRRAMIVKHGIDIGDPKPPLLPGKLPWSDEEILEMVNKLDRFAVQQLPAIDNH</sequence>
<proteinExistence type="inferred from homology"/>
<dbReference type="EMBL" id="JBEXAC010000001">
    <property type="protein sequence ID" value="MET6998142.1"/>
    <property type="molecule type" value="Genomic_DNA"/>
</dbReference>
<dbReference type="RefSeq" id="WP_354660777.1">
    <property type="nucleotide sequence ID" value="NZ_JBEXAC010000001.1"/>
</dbReference>
<dbReference type="InterPro" id="IPR002220">
    <property type="entry name" value="DapA-like"/>
</dbReference>
<keyword evidence="4" id="KW-1185">Reference proteome</keyword>
<dbReference type="PANTHER" id="PTHR42849:SF1">
    <property type="entry name" value="N-ACETYLNEURAMINATE LYASE"/>
    <property type="match status" value="1"/>
</dbReference>
<dbReference type="EC" id="4.2.1.41" evidence="3"/>
<dbReference type="GO" id="GO:0047448">
    <property type="term" value="F:5-dehydro-4-deoxyglucarate dehydratase activity"/>
    <property type="evidence" value="ECO:0007669"/>
    <property type="project" value="UniProtKB-EC"/>
</dbReference>
<gene>
    <name evidence="3" type="ORF">ABR189_12210</name>
</gene>
<evidence type="ECO:0000313" key="3">
    <source>
        <dbReference type="EMBL" id="MET6998142.1"/>
    </source>
</evidence>
<evidence type="ECO:0000256" key="2">
    <source>
        <dbReference type="PIRNR" id="PIRNR001365"/>
    </source>
</evidence>
<evidence type="ECO:0000256" key="1">
    <source>
        <dbReference type="ARBA" id="ARBA00023239"/>
    </source>
</evidence>
<comment type="caution">
    <text evidence="3">The sequence shown here is derived from an EMBL/GenBank/DDBJ whole genome shotgun (WGS) entry which is preliminary data.</text>
</comment>
<dbReference type="PANTHER" id="PTHR42849">
    <property type="entry name" value="N-ACETYLNEURAMINATE LYASE"/>
    <property type="match status" value="1"/>
</dbReference>
<name>A0ABV2T532_9BACT</name>
<keyword evidence="1 2" id="KW-0456">Lyase</keyword>
<comment type="similarity">
    <text evidence="2">Belongs to the DapA family.</text>
</comment>
<dbReference type="Gene3D" id="3.20.20.70">
    <property type="entry name" value="Aldolase class I"/>
    <property type="match status" value="1"/>
</dbReference>
<dbReference type="InterPro" id="IPR013785">
    <property type="entry name" value="Aldolase_TIM"/>
</dbReference>
<dbReference type="CDD" id="cd00408">
    <property type="entry name" value="DHDPS-like"/>
    <property type="match status" value="1"/>
</dbReference>
<organism evidence="3 4">
    <name type="scientific">Chitinophaga defluvii</name>
    <dbReference type="NCBI Taxonomy" id="3163343"/>
    <lineage>
        <taxon>Bacteria</taxon>
        <taxon>Pseudomonadati</taxon>
        <taxon>Bacteroidota</taxon>
        <taxon>Chitinophagia</taxon>
        <taxon>Chitinophagales</taxon>
        <taxon>Chitinophagaceae</taxon>
        <taxon>Chitinophaga</taxon>
    </lineage>
</organism>
<reference evidence="3 4" key="1">
    <citation type="submission" date="2024-06" db="EMBL/GenBank/DDBJ databases">
        <title>Chitinophaga defluvii sp. nov., isolated from municipal sewage.</title>
        <authorList>
            <person name="Zhang L."/>
        </authorList>
    </citation>
    <scope>NUCLEOTIDE SEQUENCE [LARGE SCALE GENOMIC DNA]</scope>
    <source>
        <strain evidence="3 4">H8</strain>
    </source>
</reference>
<dbReference type="EC" id="4.1.3.3" evidence="3"/>
<dbReference type="SMART" id="SM01130">
    <property type="entry name" value="DHDPS"/>
    <property type="match status" value="1"/>
</dbReference>
<dbReference type="SUPFAM" id="SSF51569">
    <property type="entry name" value="Aldolase"/>
    <property type="match status" value="1"/>
</dbReference>
<protein>
    <submittedName>
        <fullName evidence="3">Dihydrodipicolinate synthase family protein</fullName>
        <ecNumber evidence="3">4.1.3.3</ecNumber>
        <ecNumber evidence="3">4.2.1.41</ecNumber>
        <ecNumber evidence="3">4.3.3.7</ecNumber>
    </submittedName>
</protein>
<dbReference type="GO" id="GO:0008747">
    <property type="term" value="F:N-acetylneuraminate lyase activity"/>
    <property type="evidence" value="ECO:0007669"/>
    <property type="project" value="UniProtKB-EC"/>
</dbReference>
<evidence type="ECO:0000313" key="4">
    <source>
        <dbReference type="Proteomes" id="UP001549749"/>
    </source>
</evidence>
<dbReference type="Pfam" id="PF00701">
    <property type="entry name" value="DHDPS"/>
    <property type="match status" value="1"/>
</dbReference>